<dbReference type="AlphaFoldDB" id="A0A1C3XUD8"/>
<keyword evidence="2" id="KW-1185">Reference proteome</keyword>
<dbReference type="EMBL" id="FMAI01000057">
    <property type="protein sequence ID" value="SCB55868.1"/>
    <property type="molecule type" value="Genomic_DNA"/>
</dbReference>
<organism evidence="1 2">
    <name type="scientific">Bradyrhizobium shewense</name>
    <dbReference type="NCBI Taxonomy" id="1761772"/>
    <lineage>
        <taxon>Bacteria</taxon>
        <taxon>Pseudomonadati</taxon>
        <taxon>Pseudomonadota</taxon>
        <taxon>Alphaproteobacteria</taxon>
        <taxon>Hyphomicrobiales</taxon>
        <taxon>Nitrobacteraceae</taxon>
        <taxon>Bradyrhizobium</taxon>
    </lineage>
</organism>
<evidence type="ECO:0000313" key="1">
    <source>
        <dbReference type="EMBL" id="SCB55868.1"/>
    </source>
</evidence>
<sequence length="57" mass="5905">MRIKYLSAIVIAVLAAGTGLAVNSRGSLPTETQSTPNMQVADRLAASVGPFLLRYGG</sequence>
<dbReference type="Proteomes" id="UP000199184">
    <property type="component" value="Unassembled WGS sequence"/>
</dbReference>
<proteinExistence type="predicted"/>
<evidence type="ECO:0000313" key="2">
    <source>
        <dbReference type="Proteomes" id="UP000199184"/>
    </source>
</evidence>
<reference evidence="2" key="1">
    <citation type="submission" date="2016-08" db="EMBL/GenBank/DDBJ databases">
        <authorList>
            <person name="Varghese N."/>
            <person name="Submissions Spin"/>
        </authorList>
    </citation>
    <scope>NUCLEOTIDE SEQUENCE [LARGE SCALE GENOMIC DNA]</scope>
    <source>
        <strain evidence="2">ERR11</strain>
    </source>
</reference>
<gene>
    <name evidence="1" type="ORF">GA0061098_105721</name>
</gene>
<accession>A0A1C3XUD8</accession>
<name>A0A1C3XUD8_9BRAD</name>
<protein>
    <submittedName>
        <fullName evidence="1">Uncharacterized protein</fullName>
    </submittedName>
</protein>